<accession>A0A2G3E582</accession>
<dbReference type="RefSeq" id="WP_099385765.1">
    <property type="nucleotide sequence ID" value="NZ_JANSWH010000080.1"/>
</dbReference>
<feature type="domain" description="FRG" evidence="1">
    <location>
        <begin position="33"/>
        <end position="155"/>
    </location>
</feature>
<evidence type="ECO:0000313" key="3">
    <source>
        <dbReference type="Proteomes" id="UP000224563"/>
    </source>
</evidence>
<keyword evidence="3" id="KW-1185">Reference proteome</keyword>
<name>A0A2G3E582_9FIRM</name>
<proteinExistence type="predicted"/>
<dbReference type="InterPro" id="IPR014966">
    <property type="entry name" value="FRG-dom"/>
</dbReference>
<protein>
    <recommendedName>
        <fullName evidence="1">FRG domain-containing protein</fullName>
    </recommendedName>
</protein>
<organism evidence="2 3">
    <name type="scientific">Agathobacter ruminis</name>
    <dbReference type="NCBI Taxonomy" id="1712665"/>
    <lineage>
        <taxon>Bacteria</taxon>
        <taxon>Bacillati</taxon>
        <taxon>Bacillota</taxon>
        <taxon>Clostridia</taxon>
        <taxon>Lachnospirales</taxon>
        <taxon>Lachnospiraceae</taxon>
        <taxon>Agathobacter</taxon>
    </lineage>
</organism>
<dbReference type="Pfam" id="PF08867">
    <property type="entry name" value="FRG"/>
    <property type="match status" value="1"/>
</dbReference>
<comment type="caution">
    <text evidence="2">The sequence shown here is derived from an EMBL/GenBank/DDBJ whole genome shotgun (WGS) entry which is preliminary data.</text>
</comment>
<reference evidence="2 3" key="2">
    <citation type="submission" date="2017-10" db="EMBL/GenBank/DDBJ databases">
        <authorList>
            <person name="Banno H."/>
            <person name="Chua N.-H."/>
        </authorList>
    </citation>
    <scope>NUCLEOTIDE SEQUENCE [LARGE SCALE GENOMIC DNA]</scope>
    <source>
        <strain evidence="2 3">JK623</strain>
    </source>
</reference>
<evidence type="ECO:0000259" key="1">
    <source>
        <dbReference type="SMART" id="SM00901"/>
    </source>
</evidence>
<dbReference type="EMBL" id="PDYG01000014">
    <property type="protein sequence ID" value="PHU38223.1"/>
    <property type="molecule type" value="Genomic_DNA"/>
</dbReference>
<dbReference type="SMART" id="SM00901">
    <property type="entry name" value="FRG"/>
    <property type="match status" value="1"/>
</dbReference>
<evidence type="ECO:0000313" key="2">
    <source>
        <dbReference type="EMBL" id="PHU38223.1"/>
    </source>
</evidence>
<dbReference type="Proteomes" id="UP000224563">
    <property type="component" value="Unassembled WGS sequence"/>
</dbReference>
<gene>
    <name evidence="2" type="ORF">CSX02_04220</name>
</gene>
<dbReference type="AlphaFoldDB" id="A0A2G3E582"/>
<reference evidence="2 3" key="1">
    <citation type="submission" date="2017-10" db="EMBL/GenBank/DDBJ databases">
        <title>Resolving the taxonomy of Roseburia spp., Eubacterium rectale and Agathobacter spp. through phylogenomic analysis.</title>
        <authorList>
            <person name="Sheridan P.O."/>
            <person name="Walker A.W."/>
            <person name="Duncan S.H."/>
            <person name="Scott K.P."/>
            <person name="Toole P.W.O."/>
            <person name="Luis P."/>
            <person name="Flint H.J."/>
        </authorList>
    </citation>
    <scope>NUCLEOTIDE SEQUENCE [LARGE SCALE GENOMIC DNA]</scope>
    <source>
        <strain evidence="2 3">JK623</strain>
    </source>
</reference>
<sequence>MIYESKRNQRGFKNYVVESIEDYIELVTRLYVEGKEYWFRGQNDEAYRLVPTGLRELYAIQDSRGNQFDKPIKDNACSGSNNIVASLPINEMVEAFSIEAREYVEYDVNNQIEWECIAQHYGLPTRLLDWTTNALDALYFAVSDCALKDDDGCYDSFLESGFGGQGGVVFVIDPLEINRETVPFRDGKKSFVFDVNNDKEMISYFLNECLPPVCISGINKEKRICRQSGNFTTTGKLTYAFDFYQVLQEKIIKILIPFSCFEKIRFQLNALGINHSAIYVNEDEKDVIAKKIAEKTKKSFYDSLFEKERLS</sequence>